<accession>A0ACB7RIA2</accession>
<name>A0ACB7RIA2_HYAAI</name>
<dbReference type="EMBL" id="CM023489">
    <property type="protein sequence ID" value="KAH6922261.1"/>
    <property type="molecule type" value="Genomic_DNA"/>
</dbReference>
<comment type="caution">
    <text evidence="1">The sequence shown here is derived from an EMBL/GenBank/DDBJ whole genome shotgun (WGS) entry which is preliminary data.</text>
</comment>
<reference evidence="1" key="1">
    <citation type="submission" date="2020-05" db="EMBL/GenBank/DDBJ databases">
        <title>Large-scale comparative analyses of tick genomes elucidate their genetic diversity and vector capacities.</title>
        <authorList>
            <person name="Jia N."/>
            <person name="Wang J."/>
            <person name="Shi W."/>
            <person name="Du L."/>
            <person name="Sun Y."/>
            <person name="Zhan W."/>
            <person name="Jiang J."/>
            <person name="Wang Q."/>
            <person name="Zhang B."/>
            <person name="Ji P."/>
            <person name="Sakyi L.B."/>
            <person name="Cui X."/>
            <person name="Yuan T."/>
            <person name="Jiang B."/>
            <person name="Yang W."/>
            <person name="Lam T.T.-Y."/>
            <person name="Chang Q."/>
            <person name="Ding S."/>
            <person name="Wang X."/>
            <person name="Zhu J."/>
            <person name="Ruan X."/>
            <person name="Zhao L."/>
            <person name="Wei J."/>
            <person name="Que T."/>
            <person name="Du C."/>
            <person name="Cheng J."/>
            <person name="Dai P."/>
            <person name="Han X."/>
            <person name="Huang E."/>
            <person name="Gao Y."/>
            <person name="Liu J."/>
            <person name="Shao H."/>
            <person name="Ye R."/>
            <person name="Li L."/>
            <person name="Wei W."/>
            <person name="Wang X."/>
            <person name="Wang C."/>
            <person name="Yang T."/>
            <person name="Huo Q."/>
            <person name="Li W."/>
            <person name="Guo W."/>
            <person name="Chen H."/>
            <person name="Zhou L."/>
            <person name="Ni X."/>
            <person name="Tian J."/>
            <person name="Zhou Y."/>
            <person name="Sheng Y."/>
            <person name="Liu T."/>
            <person name="Pan Y."/>
            <person name="Xia L."/>
            <person name="Li J."/>
            <person name="Zhao F."/>
            <person name="Cao W."/>
        </authorList>
    </citation>
    <scope>NUCLEOTIDE SEQUENCE</scope>
    <source>
        <strain evidence="1">Hyas-2018</strain>
    </source>
</reference>
<proteinExistence type="predicted"/>
<protein>
    <submittedName>
        <fullName evidence="1">Uncharacterized protein</fullName>
    </submittedName>
</protein>
<keyword evidence="2" id="KW-1185">Reference proteome</keyword>
<organism evidence="1 2">
    <name type="scientific">Hyalomma asiaticum</name>
    <name type="common">Tick</name>
    <dbReference type="NCBI Taxonomy" id="266040"/>
    <lineage>
        <taxon>Eukaryota</taxon>
        <taxon>Metazoa</taxon>
        <taxon>Ecdysozoa</taxon>
        <taxon>Arthropoda</taxon>
        <taxon>Chelicerata</taxon>
        <taxon>Arachnida</taxon>
        <taxon>Acari</taxon>
        <taxon>Parasitiformes</taxon>
        <taxon>Ixodida</taxon>
        <taxon>Ixodoidea</taxon>
        <taxon>Ixodidae</taxon>
        <taxon>Hyalomminae</taxon>
        <taxon>Hyalomma</taxon>
    </lineage>
</organism>
<evidence type="ECO:0000313" key="1">
    <source>
        <dbReference type="EMBL" id="KAH6922261.1"/>
    </source>
</evidence>
<gene>
    <name evidence="1" type="ORF">HPB50_011333</name>
</gene>
<sequence length="451" mass="49998">MADRSILSTGILDTDAQALFREGLQWYGRIGMVQNWTGLNSVILKYGVELKYEESLSDKDAAMLRKILGSAHPVRKLSLSEISLSAFKAAFHNPDKCPSLREVHVGFIDCHRKTLDLTECGVLQSVCSLHLGSDNTGPAFADDVASYIRQNESLRELSISHSCGGDRGVATLVEALRTNDTLKRFSLGDMELSSDTLVIFATMLTSNFALELVNLTNTFPVEEDKVLFVAEDEFYAGVFQRLQIQWPERLLPDLTDLLSKEEGCPLLSVVVTNSASIPVVWKFFLALSEVKTLRELYLNAGDDISSAFTVGIVRVFMLTTTLRVVAISTCVRAEKGHYLTRMLQALRTNRSVTKFKIEASALTPQIATSLSELLAVNSTLNQVTILAYRTMSPAESETIVNALKSNYILTRLDVDCGCDDSDGRREMRTLLKRNIYPREQGCGVCYFGCGR</sequence>
<evidence type="ECO:0000313" key="2">
    <source>
        <dbReference type="Proteomes" id="UP000821845"/>
    </source>
</evidence>
<dbReference type="Proteomes" id="UP000821845">
    <property type="component" value="Chromosome 9"/>
</dbReference>